<dbReference type="Proteomes" id="UP001283361">
    <property type="component" value="Unassembled WGS sequence"/>
</dbReference>
<sequence>MEPYNRVDETVFYVRPSSTTGTKHEEEAETMIWRIFSISEKYRVTRVALIVDVIDNISPKKPIHSEHDVLPGVYATS</sequence>
<evidence type="ECO:0000313" key="2">
    <source>
        <dbReference type="Proteomes" id="UP001283361"/>
    </source>
</evidence>
<proteinExistence type="predicted"/>
<keyword evidence="2" id="KW-1185">Reference proteome</keyword>
<dbReference type="EMBL" id="JAWDGP010001092">
    <property type="protein sequence ID" value="KAK3794803.1"/>
    <property type="molecule type" value="Genomic_DNA"/>
</dbReference>
<comment type="caution">
    <text evidence="1">The sequence shown here is derived from an EMBL/GenBank/DDBJ whole genome shotgun (WGS) entry which is preliminary data.</text>
</comment>
<gene>
    <name evidence="1" type="ORF">RRG08_054442</name>
</gene>
<reference evidence="1" key="1">
    <citation type="journal article" date="2023" name="G3 (Bethesda)">
        <title>A reference genome for the long-term kleptoplast-retaining sea slug Elysia crispata morphotype clarki.</title>
        <authorList>
            <person name="Eastman K.E."/>
            <person name="Pendleton A.L."/>
            <person name="Shaikh M.A."/>
            <person name="Suttiyut T."/>
            <person name="Ogas R."/>
            <person name="Tomko P."/>
            <person name="Gavelis G."/>
            <person name="Widhalm J.R."/>
            <person name="Wisecaver J.H."/>
        </authorList>
    </citation>
    <scope>NUCLEOTIDE SEQUENCE</scope>
    <source>
        <strain evidence="1">ECLA1</strain>
    </source>
</reference>
<name>A0AAE1E6N1_9GAST</name>
<protein>
    <submittedName>
        <fullName evidence="1">Uncharacterized protein</fullName>
    </submittedName>
</protein>
<accession>A0AAE1E6N1</accession>
<organism evidence="1 2">
    <name type="scientific">Elysia crispata</name>
    <name type="common">lettuce slug</name>
    <dbReference type="NCBI Taxonomy" id="231223"/>
    <lineage>
        <taxon>Eukaryota</taxon>
        <taxon>Metazoa</taxon>
        <taxon>Spiralia</taxon>
        <taxon>Lophotrochozoa</taxon>
        <taxon>Mollusca</taxon>
        <taxon>Gastropoda</taxon>
        <taxon>Heterobranchia</taxon>
        <taxon>Euthyneura</taxon>
        <taxon>Panpulmonata</taxon>
        <taxon>Sacoglossa</taxon>
        <taxon>Placobranchoidea</taxon>
        <taxon>Plakobranchidae</taxon>
        <taxon>Elysia</taxon>
    </lineage>
</organism>
<dbReference type="AlphaFoldDB" id="A0AAE1E6N1"/>
<evidence type="ECO:0000313" key="1">
    <source>
        <dbReference type="EMBL" id="KAK3794803.1"/>
    </source>
</evidence>